<reference evidence="1 2" key="1">
    <citation type="submission" date="2017-04" db="EMBL/GenBank/DDBJ databases">
        <title>Whole genome sequence of Bdellovibrio bacteriovorus strain SSB218315.</title>
        <authorList>
            <person name="Oyedara O."/>
            <person name="Rodriguez-Perez M.A."/>
        </authorList>
    </citation>
    <scope>NUCLEOTIDE SEQUENCE [LARGE SCALE GENOMIC DNA]</scope>
    <source>
        <strain evidence="1 2">SSB218315</strain>
    </source>
</reference>
<organism evidence="1 2">
    <name type="scientific">Bdellovibrio bacteriovorus</name>
    <dbReference type="NCBI Taxonomy" id="959"/>
    <lineage>
        <taxon>Bacteria</taxon>
        <taxon>Pseudomonadati</taxon>
        <taxon>Bdellovibrionota</taxon>
        <taxon>Bdellovibrionia</taxon>
        <taxon>Bdellovibrionales</taxon>
        <taxon>Pseudobdellovibrionaceae</taxon>
        <taxon>Bdellovibrio</taxon>
    </lineage>
</organism>
<protein>
    <recommendedName>
        <fullName evidence="3">CPXCG motif-containing cysteine-rich protein</fullName>
    </recommendedName>
</protein>
<dbReference type="RefSeq" id="WP_088565364.1">
    <property type="nucleotide sequence ID" value="NZ_CP020946.1"/>
</dbReference>
<evidence type="ECO:0000313" key="1">
    <source>
        <dbReference type="EMBL" id="ASD63855.1"/>
    </source>
</evidence>
<dbReference type="InterPro" id="IPR025990">
    <property type="entry name" value="zinc_ribbon_bacterial"/>
</dbReference>
<name>A0A1Z3N8U3_BDEBC</name>
<dbReference type="PIRSF" id="PIRSF037225">
    <property type="entry name" value="UCP037225"/>
    <property type="match status" value="1"/>
</dbReference>
<accession>A0A1Z3N8U3</accession>
<dbReference type="Pfam" id="PF14255">
    <property type="entry name" value="Zn_ribbon_21"/>
    <property type="match status" value="1"/>
</dbReference>
<evidence type="ECO:0000313" key="2">
    <source>
        <dbReference type="Proteomes" id="UP000197003"/>
    </source>
</evidence>
<gene>
    <name evidence="1" type="ORF">B9G79_09860</name>
</gene>
<dbReference type="AlphaFoldDB" id="A0A1Z3N8U3"/>
<dbReference type="EMBL" id="CP020946">
    <property type="protein sequence ID" value="ASD63855.1"/>
    <property type="molecule type" value="Genomic_DNA"/>
</dbReference>
<dbReference type="InterPro" id="IPR017143">
    <property type="entry name" value="UCP037225"/>
</dbReference>
<proteinExistence type="predicted"/>
<evidence type="ECO:0008006" key="3">
    <source>
        <dbReference type="Google" id="ProtNLM"/>
    </source>
</evidence>
<dbReference type="Proteomes" id="UP000197003">
    <property type="component" value="Chromosome"/>
</dbReference>
<sequence length="67" mass="7962">MDYKVICPHCREKFAMTLYHEDGDDQEFIYDCEVCCHPIAIQAHWDPEHRRFSLNVGRGEGYDEMPI</sequence>
<dbReference type="OrthoDB" id="5295870at2"/>